<protein>
    <recommendedName>
        <fullName evidence="4">Myb-like domain-containing protein</fullName>
    </recommendedName>
</protein>
<feature type="region of interest" description="Disordered" evidence="1">
    <location>
        <begin position="300"/>
        <end position="330"/>
    </location>
</feature>
<feature type="region of interest" description="Disordered" evidence="1">
    <location>
        <begin position="259"/>
        <end position="278"/>
    </location>
</feature>
<sequence length="698" mass="80589">MNNASQIPFPYRPPVIKVKQSTRKINVKEGIKRPIEKYEWISEGSLKPIEKGLPLIFGSKVSHSFEDIEISHKRFTDFVNQYKQFKSEDDFDDNSFNNDENEEVEDIEEIYNPFKFLTDKIAEEQKVVEESEPHRTGISQSPLPANNDTKSSIIDSIGPIKFSSVKPSHEIKKPLYMSPFYHPRYEARVTVPTKSTVPVLKQQLKRVFKPDNAPFENVDKSEDFPTTMLLPMVEEKSQSKRAQSEFSMIKRKNRIINPKNAKNVPKTPENSKEKISALDSDDSASLLITEMRPDMYSKDTFANDENAQKDENKKNNNKSTPNYDDLKGVPSTLIDPSKDDVFWTRNKVPFTRNDIDHIFSWQVQNDAIMSMIDEKRQKKLDEREKALLTTFESKEAFAHAIELVDKECQRLVYLGPGKSVKNKKSFWIEAAKYAKNDKSSLMYRKKKWNEFTREIQNSFNLLVNQSKSQNKNDCFYSSPDFKSVPSSNINQPNLIPSNSRPNINNDSNENGNINENISIKQTDKSINNEDEDVYNDDSLINIDHNKNIENESGNNNGLMKNQVDFILRYKSLIMSGKAVDSTTFWNVIEPFQATDFTHTEFCILVEILRSQLGVTKSEIITYLEEKEFPVLFYHLASTSPDFQPITNYDDEIDQKINKKKKNSPLLKDTQSSSVFNAMQKRQQILEQAKSPHKQLLHS</sequence>
<evidence type="ECO:0000256" key="1">
    <source>
        <dbReference type="SAM" id="MobiDB-lite"/>
    </source>
</evidence>
<proteinExistence type="predicted"/>
<dbReference type="EMBL" id="JAPFFF010000012">
    <property type="protein sequence ID" value="KAK8875900.1"/>
    <property type="molecule type" value="Genomic_DNA"/>
</dbReference>
<reference evidence="2 3" key="1">
    <citation type="submission" date="2024-04" db="EMBL/GenBank/DDBJ databases">
        <title>Tritrichomonas musculus Genome.</title>
        <authorList>
            <person name="Alves-Ferreira E."/>
            <person name="Grigg M."/>
            <person name="Lorenzi H."/>
            <person name="Galac M."/>
        </authorList>
    </citation>
    <scope>NUCLEOTIDE SEQUENCE [LARGE SCALE GENOMIC DNA]</scope>
    <source>
        <strain evidence="2 3">EAF2021</strain>
    </source>
</reference>
<feature type="region of interest" description="Disordered" evidence="1">
    <location>
        <begin position="483"/>
        <end position="516"/>
    </location>
</feature>
<keyword evidence="3" id="KW-1185">Reference proteome</keyword>
<feature type="compositionally biased region" description="Polar residues" evidence="1">
    <location>
        <begin position="484"/>
        <end position="501"/>
    </location>
</feature>
<dbReference type="Proteomes" id="UP001470230">
    <property type="component" value="Unassembled WGS sequence"/>
</dbReference>
<organism evidence="2 3">
    <name type="scientific">Tritrichomonas musculus</name>
    <dbReference type="NCBI Taxonomy" id="1915356"/>
    <lineage>
        <taxon>Eukaryota</taxon>
        <taxon>Metamonada</taxon>
        <taxon>Parabasalia</taxon>
        <taxon>Tritrichomonadida</taxon>
        <taxon>Tritrichomonadidae</taxon>
        <taxon>Tritrichomonas</taxon>
    </lineage>
</organism>
<feature type="region of interest" description="Disordered" evidence="1">
    <location>
        <begin position="128"/>
        <end position="149"/>
    </location>
</feature>
<accession>A0ABR2JD83</accession>
<feature type="compositionally biased region" description="Low complexity" evidence="1">
    <location>
        <begin position="502"/>
        <end position="516"/>
    </location>
</feature>
<comment type="caution">
    <text evidence="2">The sequence shown here is derived from an EMBL/GenBank/DDBJ whole genome shotgun (WGS) entry which is preliminary data.</text>
</comment>
<name>A0ABR2JD83_9EUKA</name>
<evidence type="ECO:0000313" key="2">
    <source>
        <dbReference type="EMBL" id="KAK8875900.1"/>
    </source>
</evidence>
<evidence type="ECO:0008006" key="4">
    <source>
        <dbReference type="Google" id="ProtNLM"/>
    </source>
</evidence>
<gene>
    <name evidence="2" type="ORF">M9Y10_006077</name>
</gene>
<feature type="compositionally biased region" description="Polar residues" evidence="1">
    <location>
        <begin position="137"/>
        <end position="149"/>
    </location>
</feature>
<evidence type="ECO:0000313" key="3">
    <source>
        <dbReference type="Proteomes" id="UP001470230"/>
    </source>
</evidence>